<feature type="non-terminal residue" evidence="8">
    <location>
        <position position="154"/>
    </location>
</feature>
<feature type="domain" description="RING-type" evidence="7">
    <location>
        <begin position="105"/>
        <end position="146"/>
    </location>
</feature>
<dbReference type="GO" id="GO:0061630">
    <property type="term" value="F:ubiquitin protein ligase activity"/>
    <property type="evidence" value="ECO:0007669"/>
    <property type="project" value="UniProtKB-EC"/>
</dbReference>
<name>A0A2P5D2J9_PARAD</name>
<dbReference type="CDD" id="cd16454">
    <property type="entry name" value="RING-H2_PA-TM-RING"/>
    <property type="match status" value="1"/>
</dbReference>
<dbReference type="EMBL" id="JXTB01000071">
    <property type="protein sequence ID" value="PON67519.1"/>
    <property type="molecule type" value="Genomic_DNA"/>
</dbReference>
<evidence type="ECO:0000256" key="3">
    <source>
        <dbReference type="ARBA" id="ARBA00022723"/>
    </source>
</evidence>
<sequence>MTQLIRVEPEAKEAIINKIVSQTEETLGEVGLAASSLMVTAKVYVSSDHSLEEDNMDDKRVRRWMEEYEERNWDQIMGLVTATESAIEEFEKVTTRMGRAEMVRCAICLDEIPGGTEVSRLRCLHEFHGECIRAWLKRNHYCPLCRFELPSSLR</sequence>
<keyword evidence="9" id="KW-1185">Reference proteome</keyword>
<dbReference type="OrthoDB" id="1916372at2759"/>
<dbReference type="AlphaFoldDB" id="A0A2P5D2J9"/>
<dbReference type="GO" id="GO:0005737">
    <property type="term" value="C:cytoplasm"/>
    <property type="evidence" value="ECO:0007669"/>
    <property type="project" value="TreeGrafter"/>
</dbReference>
<proteinExistence type="predicted"/>
<dbReference type="SMART" id="SM00184">
    <property type="entry name" value="RING"/>
    <property type="match status" value="1"/>
</dbReference>
<dbReference type="PANTHER" id="PTHR15710:SF243">
    <property type="entry name" value="E3 UBIQUITIN-PROTEIN LIGASE PRAJA-2 ISOFORM X1"/>
    <property type="match status" value="1"/>
</dbReference>
<reference evidence="9" key="1">
    <citation type="submission" date="2016-06" db="EMBL/GenBank/DDBJ databases">
        <title>Parallel loss of symbiosis genes in relatives of nitrogen-fixing non-legume Parasponia.</title>
        <authorList>
            <person name="Van Velzen R."/>
            <person name="Holmer R."/>
            <person name="Bu F."/>
            <person name="Rutten L."/>
            <person name="Van Zeijl A."/>
            <person name="Liu W."/>
            <person name="Santuari L."/>
            <person name="Cao Q."/>
            <person name="Sharma T."/>
            <person name="Shen D."/>
            <person name="Roswanjaya Y."/>
            <person name="Wardhani T."/>
            <person name="Kalhor M.S."/>
            <person name="Jansen J."/>
            <person name="Van den Hoogen J."/>
            <person name="Gungor B."/>
            <person name="Hartog M."/>
            <person name="Hontelez J."/>
            <person name="Verver J."/>
            <person name="Yang W.-C."/>
            <person name="Schijlen E."/>
            <person name="Repin R."/>
            <person name="Schilthuizen M."/>
            <person name="Schranz E."/>
            <person name="Heidstra R."/>
            <person name="Miyata K."/>
            <person name="Fedorova E."/>
            <person name="Kohlen W."/>
            <person name="Bisseling T."/>
            <person name="Smit S."/>
            <person name="Geurts R."/>
        </authorList>
    </citation>
    <scope>NUCLEOTIDE SEQUENCE [LARGE SCALE GENOMIC DNA]</scope>
    <source>
        <strain evidence="9">cv. WU1-14</strain>
    </source>
</reference>
<keyword evidence="5" id="KW-0862">Zinc</keyword>
<dbReference type="Pfam" id="PF13639">
    <property type="entry name" value="zf-RING_2"/>
    <property type="match status" value="1"/>
</dbReference>
<evidence type="ECO:0000256" key="1">
    <source>
        <dbReference type="ARBA" id="ARBA00000900"/>
    </source>
</evidence>
<dbReference type="InterPro" id="IPR001841">
    <property type="entry name" value="Znf_RING"/>
</dbReference>
<evidence type="ECO:0000256" key="6">
    <source>
        <dbReference type="PROSITE-ProRule" id="PRU00175"/>
    </source>
</evidence>
<evidence type="ECO:0000256" key="2">
    <source>
        <dbReference type="ARBA" id="ARBA00012483"/>
    </source>
</evidence>
<evidence type="ECO:0000259" key="7">
    <source>
        <dbReference type="PROSITE" id="PS50089"/>
    </source>
</evidence>
<accession>A0A2P5D2J9</accession>
<dbReference type="GO" id="GO:0016567">
    <property type="term" value="P:protein ubiquitination"/>
    <property type="evidence" value="ECO:0007669"/>
    <property type="project" value="TreeGrafter"/>
</dbReference>
<gene>
    <name evidence="8" type="ORF">PanWU01x14_103220</name>
</gene>
<dbReference type="Proteomes" id="UP000237105">
    <property type="component" value="Unassembled WGS sequence"/>
</dbReference>
<comment type="caution">
    <text evidence="8">The sequence shown here is derived from an EMBL/GenBank/DDBJ whole genome shotgun (WGS) entry which is preliminary data.</text>
</comment>
<evidence type="ECO:0000256" key="5">
    <source>
        <dbReference type="ARBA" id="ARBA00022833"/>
    </source>
</evidence>
<comment type="catalytic activity">
    <reaction evidence="1">
        <text>S-ubiquitinyl-[E2 ubiquitin-conjugating enzyme]-L-cysteine + [acceptor protein]-L-lysine = [E2 ubiquitin-conjugating enzyme]-L-cysteine + N(6)-ubiquitinyl-[acceptor protein]-L-lysine.</text>
        <dbReference type="EC" id="2.3.2.27"/>
    </reaction>
</comment>
<organism evidence="8 9">
    <name type="scientific">Parasponia andersonii</name>
    <name type="common">Sponia andersonii</name>
    <dbReference type="NCBI Taxonomy" id="3476"/>
    <lineage>
        <taxon>Eukaryota</taxon>
        <taxon>Viridiplantae</taxon>
        <taxon>Streptophyta</taxon>
        <taxon>Embryophyta</taxon>
        <taxon>Tracheophyta</taxon>
        <taxon>Spermatophyta</taxon>
        <taxon>Magnoliopsida</taxon>
        <taxon>eudicotyledons</taxon>
        <taxon>Gunneridae</taxon>
        <taxon>Pentapetalae</taxon>
        <taxon>rosids</taxon>
        <taxon>fabids</taxon>
        <taxon>Rosales</taxon>
        <taxon>Cannabaceae</taxon>
        <taxon>Parasponia</taxon>
    </lineage>
</organism>
<dbReference type="Gene3D" id="3.30.40.10">
    <property type="entry name" value="Zinc/RING finger domain, C3HC4 (zinc finger)"/>
    <property type="match status" value="1"/>
</dbReference>
<evidence type="ECO:0000256" key="4">
    <source>
        <dbReference type="ARBA" id="ARBA00022771"/>
    </source>
</evidence>
<evidence type="ECO:0000313" key="9">
    <source>
        <dbReference type="Proteomes" id="UP000237105"/>
    </source>
</evidence>
<keyword evidence="4 6" id="KW-0863">Zinc-finger</keyword>
<keyword evidence="3" id="KW-0479">Metal-binding</keyword>
<dbReference type="GO" id="GO:0008270">
    <property type="term" value="F:zinc ion binding"/>
    <property type="evidence" value="ECO:0007669"/>
    <property type="project" value="UniProtKB-KW"/>
</dbReference>
<protein>
    <recommendedName>
        <fullName evidence="2">RING-type E3 ubiquitin transferase</fullName>
        <ecNumber evidence="2">2.3.2.27</ecNumber>
    </recommendedName>
</protein>
<dbReference type="EC" id="2.3.2.27" evidence="2"/>
<dbReference type="SUPFAM" id="SSF57850">
    <property type="entry name" value="RING/U-box"/>
    <property type="match status" value="1"/>
</dbReference>
<dbReference type="InterPro" id="IPR013083">
    <property type="entry name" value="Znf_RING/FYVE/PHD"/>
</dbReference>
<dbReference type="PROSITE" id="PS50089">
    <property type="entry name" value="ZF_RING_2"/>
    <property type="match status" value="1"/>
</dbReference>
<dbReference type="PANTHER" id="PTHR15710">
    <property type="entry name" value="E3 UBIQUITIN-PROTEIN LIGASE PRAJA"/>
    <property type="match status" value="1"/>
</dbReference>
<evidence type="ECO:0000313" key="8">
    <source>
        <dbReference type="EMBL" id="PON67519.1"/>
    </source>
</evidence>